<dbReference type="Proteomes" id="UP001500279">
    <property type="component" value="Unassembled WGS sequence"/>
</dbReference>
<dbReference type="SUPFAM" id="SSF46785">
    <property type="entry name" value="Winged helix' DNA-binding domain"/>
    <property type="match status" value="1"/>
</dbReference>
<evidence type="ECO:0008006" key="3">
    <source>
        <dbReference type="Google" id="ProtNLM"/>
    </source>
</evidence>
<comment type="caution">
    <text evidence="1">The sequence shown here is derived from an EMBL/GenBank/DDBJ whole genome shotgun (WGS) entry which is preliminary data.</text>
</comment>
<dbReference type="EMBL" id="BAAAEW010000045">
    <property type="protein sequence ID" value="GAA0767341.1"/>
    <property type="molecule type" value="Genomic_DNA"/>
</dbReference>
<protein>
    <recommendedName>
        <fullName evidence="3">Helix-turn-helix domain-containing protein</fullName>
    </recommendedName>
</protein>
<dbReference type="InterPro" id="IPR036388">
    <property type="entry name" value="WH-like_DNA-bd_sf"/>
</dbReference>
<organism evidence="1 2">
    <name type="scientific">Ideonella azotifigens</name>
    <dbReference type="NCBI Taxonomy" id="513160"/>
    <lineage>
        <taxon>Bacteria</taxon>
        <taxon>Pseudomonadati</taxon>
        <taxon>Pseudomonadota</taxon>
        <taxon>Betaproteobacteria</taxon>
        <taxon>Burkholderiales</taxon>
        <taxon>Sphaerotilaceae</taxon>
        <taxon>Ideonella</taxon>
    </lineage>
</organism>
<dbReference type="Gene3D" id="1.10.10.10">
    <property type="entry name" value="Winged helix-like DNA-binding domain superfamily/Winged helix DNA-binding domain"/>
    <property type="match status" value="1"/>
</dbReference>
<evidence type="ECO:0000313" key="2">
    <source>
        <dbReference type="Proteomes" id="UP001500279"/>
    </source>
</evidence>
<accession>A0ABN1KIJ5</accession>
<reference evidence="1 2" key="1">
    <citation type="journal article" date="2019" name="Int. J. Syst. Evol. Microbiol.">
        <title>The Global Catalogue of Microorganisms (GCM) 10K type strain sequencing project: providing services to taxonomists for standard genome sequencing and annotation.</title>
        <authorList>
            <consortium name="The Broad Institute Genomics Platform"/>
            <consortium name="The Broad Institute Genome Sequencing Center for Infectious Disease"/>
            <person name="Wu L."/>
            <person name="Ma J."/>
        </authorList>
    </citation>
    <scope>NUCLEOTIDE SEQUENCE [LARGE SCALE GENOMIC DNA]</scope>
    <source>
        <strain evidence="1 2">JCM 15503</strain>
    </source>
</reference>
<proteinExistence type="predicted"/>
<name>A0ABN1KIJ5_9BURK</name>
<keyword evidence="2" id="KW-1185">Reference proteome</keyword>
<sequence length="230" mass="25977">MKLNREPTALRLSPSDEVPGWTPAADLLVTEPAAVEILWLPDKRLHLKPFLGRSADLAGAAAELGIAKPAMSYWIKRLSEAGLIRPERVEKRARHRVTFYRCVADRVRVSLEHAPMESYEAVFADFSQRWHGQALSAMSRSLVRQAPSLELCLAHTPSAGLFTTILPREGHAQPPDDFLYYWCRLWLTEAETEALARELNAVYDRYGALSDKANKPVSSLMHLIHVREPR</sequence>
<dbReference type="RefSeq" id="WP_141287560.1">
    <property type="nucleotide sequence ID" value="NZ_BAAAEW010000045.1"/>
</dbReference>
<evidence type="ECO:0000313" key="1">
    <source>
        <dbReference type="EMBL" id="GAA0767341.1"/>
    </source>
</evidence>
<dbReference type="InterPro" id="IPR036390">
    <property type="entry name" value="WH_DNA-bd_sf"/>
</dbReference>
<gene>
    <name evidence="1" type="ORF">GCM10009107_56230</name>
</gene>